<dbReference type="PANTHER" id="PTHR38439">
    <property type="entry name" value="AURACYANIN-B"/>
    <property type="match status" value="1"/>
</dbReference>
<dbReference type="GO" id="GO:0046872">
    <property type="term" value="F:metal ion binding"/>
    <property type="evidence" value="ECO:0007669"/>
    <property type="project" value="UniProtKB-KW"/>
</dbReference>
<dbReference type="PANTHER" id="PTHR38439:SF3">
    <property type="entry name" value="COPPER-RESISTANT CUPROPROTEIN COPI"/>
    <property type="match status" value="1"/>
</dbReference>
<dbReference type="SUPFAM" id="SSF49503">
    <property type="entry name" value="Cupredoxins"/>
    <property type="match status" value="1"/>
</dbReference>
<reference evidence="6" key="1">
    <citation type="submission" date="2017-06" db="EMBL/GenBank/DDBJ databases">
        <authorList>
            <person name="Varghese N."/>
            <person name="Submissions S."/>
        </authorList>
    </citation>
    <scope>NUCLEOTIDE SEQUENCE [LARGE SCALE GENOMIC DNA]</scope>
    <source>
        <strain evidence="6">JAD2</strain>
    </source>
</reference>
<dbReference type="Gene3D" id="2.60.40.420">
    <property type="entry name" value="Cupredoxins - blue copper proteins"/>
    <property type="match status" value="1"/>
</dbReference>
<dbReference type="EMBL" id="FYEK01000077">
    <property type="protein sequence ID" value="SNB75866.1"/>
    <property type="molecule type" value="Genomic_DNA"/>
</dbReference>
<gene>
    <name evidence="5" type="ORF">SAMN02746019_00020530</name>
</gene>
<evidence type="ECO:0000313" key="6">
    <source>
        <dbReference type="Proteomes" id="UP000197025"/>
    </source>
</evidence>
<dbReference type="Pfam" id="PF13473">
    <property type="entry name" value="Cupredoxin_1"/>
    <property type="match status" value="1"/>
</dbReference>
<feature type="signal peptide" evidence="3">
    <location>
        <begin position="1"/>
        <end position="23"/>
    </location>
</feature>
<dbReference type="AlphaFoldDB" id="A0A212RTK4"/>
<dbReference type="OrthoDB" id="9816061at2"/>
<evidence type="ECO:0000259" key="4">
    <source>
        <dbReference type="Pfam" id="PF13473"/>
    </source>
</evidence>
<accession>A0A212RTK4</accession>
<feature type="domain" description="EfeO-type cupredoxin-like" evidence="4">
    <location>
        <begin position="10"/>
        <end position="75"/>
    </location>
</feature>
<dbReference type="RefSeq" id="WP_088572481.1">
    <property type="nucleotide sequence ID" value="NZ_FYEK01000077.1"/>
</dbReference>
<dbReference type="Proteomes" id="UP000197025">
    <property type="component" value="Unassembled WGS sequence"/>
</dbReference>
<evidence type="ECO:0000256" key="3">
    <source>
        <dbReference type="SAM" id="SignalP"/>
    </source>
</evidence>
<keyword evidence="3" id="KW-0732">Signal</keyword>
<keyword evidence="2" id="KW-0186">Copper</keyword>
<protein>
    <submittedName>
        <fullName evidence="5">Uncharacterized copper-binding protein, cupredoxin-like subfamily</fullName>
    </submittedName>
</protein>
<proteinExistence type="predicted"/>
<organism evidence="5 6">
    <name type="scientific">Thermoflexus hugenholtzii JAD2</name>
    <dbReference type="NCBI Taxonomy" id="877466"/>
    <lineage>
        <taxon>Bacteria</taxon>
        <taxon>Bacillati</taxon>
        <taxon>Chloroflexota</taxon>
        <taxon>Thermoflexia</taxon>
        <taxon>Thermoflexales</taxon>
        <taxon>Thermoflexaceae</taxon>
        <taxon>Thermoflexus</taxon>
    </lineage>
</organism>
<dbReference type="InParanoid" id="A0A212RTK4"/>
<keyword evidence="6" id="KW-1185">Reference proteome</keyword>
<name>A0A212RTK4_9CHLR</name>
<evidence type="ECO:0000256" key="1">
    <source>
        <dbReference type="ARBA" id="ARBA00022723"/>
    </source>
</evidence>
<evidence type="ECO:0000313" key="5">
    <source>
        <dbReference type="EMBL" id="SNB75866.1"/>
    </source>
</evidence>
<evidence type="ECO:0000256" key="2">
    <source>
        <dbReference type="ARBA" id="ARBA00023008"/>
    </source>
</evidence>
<dbReference type="InterPro" id="IPR008972">
    <property type="entry name" value="Cupredoxin"/>
</dbReference>
<dbReference type="PROSITE" id="PS51257">
    <property type="entry name" value="PROKAR_LIPOPROTEIN"/>
    <property type="match status" value="1"/>
</dbReference>
<feature type="chain" id="PRO_5012442744" evidence="3">
    <location>
        <begin position="24"/>
        <end position="167"/>
    </location>
</feature>
<dbReference type="InterPro" id="IPR028096">
    <property type="entry name" value="EfeO_Cupredoxin"/>
</dbReference>
<keyword evidence="1" id="KW-0479">Metal-binding</keyword>
<dbReference type="InterPro" id="IPR050845">
    <property type="entry name" value="Cu-binding_ET"/>
</dbReference>
<sequence length="167" mass="18665">MPVRWWSAAMLILGLLLAACAPAGPAGPQRLTLKMDEYRFDPATITVKAGQEVRLTLVNQGKEPHELMIGRELRTENGRPVGFHQDFFEGITVKAERGGKAIDVRELMEEEEEHEHGFMVVLEPGDEPVTLIFTVPADKAGEWQMGCFENDGAHWDLGMQGKWIVQP</sequence>